<proteinExistence type="predicted"/>
<gene>
    <name evidence="1" type="ORF">ZIOFF_003365</name>
</gene>
<name>A0A8J5HYD5_ZINOF</name>
<dbReference type="InterPro" id="IPR055314">
    <property type="entry name" value="At2g29880-like"/>
</dbReference>
<dbReference type="PANTHER" id="PTHR47864">
    <property type="entry name" value="TRANSMEMBRANE PROTEIN"/>
    <property type="match status" value="1"/>
</dbReference>
<dbReference type="EMBL" id="JACMSC010000001">
    <property type="protein sequence ID" value="KAG6538252.1"/>
    <property type="molecule type" value="Genomic_DNA"/>
</dbReference>
<evidence type="ECO:0000313" key="1">
    <source>
        <dbReference type="EMBL" id="KAG6538252.1"/>
    </source>
</evidence>
<dbReference type="PANTHER" id="PTHR47864:SF2">
    <property type="entry name" value="MYB_SANT-LIKE DNA-BINDING DOMAIN PROTEIN"/>
    <property type="match status" value="1"/>
</dbReference>
<comment type="caution">
    <text evidence="1">The sequence shown here is derived from an EMBL/GenBank/DDBJ whole genome shotgun (WGS) entry which is preliminary data.</text>
</comment>
<evidence type="ECO:0000313" key="2">
    <source>
        <dbReference type="Proteomes" id="UP000734854"/>
    </source>
</evidence>
<organism evidence="1 2">
    <name type="scientific">Zingiber officinale</name>
    <name type="common">Ginger</name>
    <name type="synonym">Amomum zingiber</name>
    <dbReference type="NCBI Taxonomy" id="94328"/>
    <lineage>
        <taxon>Eukaryota</taxon>
        <taxon>Viridiplantae</taxon>
        <taxon>Streptophyta</taxon>
        <taxon>Embryophyta</taxon>
        <taxon>Tracheophyta</taxon>
        <taxon>Spermatophyta</taxon>
        <taxon>Magnoliopsida</taxon>
        <taxon>Liliopsida</taxon>
        <taxon>Zingiberales</taxon>
        <taxon>Zingiberaceae</taxon>
        <taxon>Zingiber</taxon>
    </lineage>
</organism>
<sequence length="144" mass="16029">MTKKFTSSDEVWEDYFKSHPKHEHYQTDTFEDYEDLRLVVGNGTATGKYAIGLGDDTDARTFETQENGGVWPDVGVIIPELSSLQTRSEVMGFSFSVHWGLANLILKDKADFFFKGFLSTDNDGHGASLSLSQGQIADCLLLSH</sequence>
<dbReference type="Proteomes" id="UP000734854">
    <property type="component" value="Unassembled WGS sequence"/>
</dbReference>
<keyword evidence="2" id="KW-1185">Reference proteome</keyword>
<accession>A0A8J5HYD5</accession>
<reference evidence="1 2" key="1">
    <citation type="submission" date="2020-08" db="EMBL/GenBank/DDBJ databases">
        <title>Plant Genome Project.</title>
        <authorList>
            <person name="Zhang R.-G."/>
        </authorList>
    </citation>
    <scope>NUCLEOTIDE SEQUENCE [LARGE SCALE GENOMIC DNA]</scope>
    <source>
        <tissue evidence="1">Rhizome</tissue>
    </source>
</reference>
<protein>
    <submittedName>
        <fullName evidence="1">Uncharacterized protein</fullName>
    </submittedName>
</protein>
<dbReference type="AlphaFoldDB" id="A0A8J5HYD5"/>